<dbReference type="AlphaFoldDB" id="A0A139SIA9"/>
<accession>A0A139SIA9</accession>
<evidence type="ECO:0000313" key="2">
    <source>
        <dbReference type="Proteomes" id="UP000072660"/>
    </source>
</evidence>
<comment type="caution">
    <text evidence="1">The sequence shown here is derived from an EMBL/GenBank/DDBJ whole genome shotgun (WGS) entry which is preliminary data.</text>
</comment>
<keyword evidence="2" id="KW-1185">Reference proteome</keyword>
<organism evidence="1 2">
    <name type="scientific">Ventosimonas gracilis</name>
    <dbReference type="NCBI Taxonomy" id="1680762"/>
    <lineage>
        <taxon>Bacteria</taxon>
        <taxon>Pseudomonadati</taxon>
        <taxon>Pseudomonadota</taxon>
        <taxon>Gammaproteobacteria</taxon>
        <taxon>Pseudomonadales</taxon>
        <taxon>Ventosimonadaceae</taxon>
        <taxon>Ventosimonas</taxon>
    </lineage>
</organism>
<dbReference type="Proteomes" id="UP000072660">
    <property type="component" value="Unassembled WGS sequence"/>
</dbReference>
<name>A0A139SIA9_9GAMM</name>
<protein>
    <submittedName>
        <fullName evidence="1">Uncharacterized protein</fullName>
    </submittedName>
</protein>
<reference evidence="1 2" key="1">
    <citation type="submission" date="2016-02" db="EMBL/GenBank/DDBJ databases">
        <authorList>
            <person name="Wen L."/>
            <person name="He K."/>
            <person name="Yang H."/>
        </authorList>
    </citation>
    <scope>NUCLEOTIDE SEQUENCE [LARGE SCALE GENOMIC DNA]</scope>
    <source>
        <strain evidence="1 2">CV58</strain>
    </source>
</reference>
<sequence>MKVAFDVYKGLNHDPERHQQSITSVRTRSTNDKTGAHECAADFIITNPKNNKSASVPFTYLIERLDNSPDLVKVEADGLKTGVYRVLFLLQVDDLPEAPPSKGWRIESK</sequence>
<dbReference type="EMBL" id="LSZO01000217">
    <property type="protein sequence ID" value="KXU34261.1"/>
    <property type="molecule type" value="Genomic_DNA"/>
</dbReference>
<proteinExistence type="predicted"/>
<gene>
    <name evidence="1" type="ORF">AXE65_07605</name>
</gene>
<evidence type="ECO:0000313" key="1">
    <source>
        <dbReference type="EMBL" id="KXU34261.1"/>
    </source>
</evidence>